<dbReference type="EMBL" id="MQSV01000001">
    <property type="protein sequence ID" value="OKL49843.1"/>
    <property type="molecule type" value="Genomic_DNA"/>
</dbReference>
<dbReference type="Proteomes" id="UP000186785">
    <property type="component" value="Unassembled WGS sequence"/>
</dbReference>
<dbReference type="InterPro" id="IPR003718">
    <property type="entry name" value="OsmC/Ohr_fam"/>
</dbReference>
<dbReference type="InterPro" id="IPR015946">
    <property type="entry name" value="KH_dom-like_a/b"/>
</dbReference>
<dbReference type="STRING" id="1921764.BSR28_08545"/>
<dbReference type="InterPro" id="IPR036102">
    <property type="entry name" value="OsmC/Ohrsf"/>
</dbReference>
<dbReference type="SUPFAM" id="SSF82784">
    <property type="entry name" value="OsmC-like"/>
    <property type="match status" value="1"/>
</dbReference>
<proteinExistence type="predicted"/>
<dbReference type="Pfam" id="PF02566">
    <property type="entry name" value="OsmC"/>
    <property type="match status" value="1"/>
</dbReference>
<reference evidence="1 2" key="1">
    <citation type="submission" date="2016-11" db="EMBL/GenBank/DDBJ databases">
        <title>Actinomyces gypaetusis sp. nov. isolated from the vulture Gypaetus barbatus in Qinghai Tibet Plateau China.</title>
        <authorList>
            <person name="Meng X."/>
        </authorList>
    </citation>
    <scope>NUCLEOTIDE SEQUENCE [LARGE SCALE GENOMIC DNA]</scope>
    <source>
        <strain evidence="1 2">VUL4_2</strain>
    </source>
</reference>
<accession>A0A1Q5PQS1</accession>
<dbReference type="Gene3D" id="3.30.300.20">
    <property type="match status" value="1"/>
</dbReference>
<evidence type="ECO:0000313" key="1">
    <source>
        <dbReference type="EMBL" id="OKL49843.1"/>
    </source>
</evidence>
<dbReference type="RefSeq" id="WP_073708727.1">
    <property type="nucleotide sequence ID" value="NZ_MQSU01000005.1"/>
</dbReference>
<keyword evidence="2" id="KW-1185">Reference proteome</keyword>
<sequence>MSKEDLNINVEPAAENGPHAPLWAERVGERHYVARNARGAEVQVGMGEGQFSPGDLLKIALATCNSLSADHSLARSLGKDFKAKVGVSGKFIEETDLFESFQVEIVVEGSDLDEENQVKTTEFAYRAIDKYCTIGHTLAEGAPYERNLTFEPKAK</sequence>
<evidence type="ECO:0008006" key="3">
    <source>
        <dbReference type="Google" id="ProtNLM"/>
    </source>
</evidence>
<organism evidence="1 2">
    <name type="scientific">Boudabousia liubingyangii</name>
    <dbReference type="NCBI Taxonomy" id="1921764"/>
    <lineage>
        <taxon>Bacteria</taxon>
        <taxon>Bacillati</taxon>
        <taxon>Actinomycetota</taxon>
        <taxon>Actinomycetes</taxon>
        <taxon>Actinomycetales</taxon>
        <taxon>Actinomycetaceae</taxon>
        <taxon>Boudabousia</taxon>
    </lineage>
</organism>
<name>A0A1Q5PQS1_9ACTO</name>
<dbReference type="OrthoDB" id="4703953at2"/>
<gene>
    <name evidence="1" type="ORF">BSR29_02565</name>
</gene>
<evidence type="ECO:0000313" key="2">
    <source>
        <dbReference type="Proteomes" id="UP000186785"/>
    </source>
</evidence>
<comment type="caution">
    <text evidence="1">The sequence shown here is derived from an EMBL/GenBank/DDBJ whole genome shotgun (WGS) entry which is preliminary data.</text>
</comment>
<protein>
    <recommendedName>
        <fullName evidence="3">Osmotically inducible protein OsmC</fullName>
    </recommendedName>
</protein>
<dbReference type="AlphaFoldDB" id="A0A1Q5PQS1"/>